<proteinExistence type="predicted"/>
<name>A0ACB9K2T9_9ASTR</name>
<organism evidence="1 2">
    <name type="scientific">Smallanthus sonchifolius</name>
    <dbReference type="NCBI Taxonomy" id="185202"/>
    <lineage>
        <taxon>Eukaryota</taxon>
        <taxon>Viridiplantae</taxon>
        <taxon>Streptophyta</taxon>
        <taxon>Embryophyta</taxon>
        <taxon>Tracheophyta</taxon>
        <taxon>Spermatophyta</taxon>
        <taxon>Magnoliopsida</taxon>
        <taxon>eudicotyledons</taxon>
        <taxon>Gunneridae</taxon>
        <taxon>Pentapetalae</taxon>
        <taxon>asterids</taxon>
        <taxon>campanulids</taxon>
        <taxon>Asterales</taxon>
        <taxon>Asteraceae</taxon>
        <taxon>Asteroideae</taxon>
        <taxon>Heliantheae alliance</taxon>
        <taxon>Millerieae</taxon>
        <taxon>Smallanthus</taxon>
    </lineage>
</organism>
<sequence>MFFSFVTKHVCLLIFFYYVPSDFQEYVFYHLCFQVEFDALSKNTKHNDLLSLLNCSISTKNYAACSSAASNQDKDQLKSRVDSSDHKMGMG</sequence>
<evidence type="ECO:0000313" key="1">
    <source>
        <dbReference type="EMBL" id="KAI3826567.1"/>
    </source>
</evidence>
<gene>
    <name evidence="1" type="ORF">L1987_00615</name>
</gene>
<keyword evidence="2" id="KW-1185">Reference proteome</keyword>
<comment type="caution">
    <text evidence="1">The sequence shown here is derived from an EMBL/GenBank/DDBJ whole genome shotgun (WGS) entry which is preliminary data.</text>
</comment>
<reference evidence="1 2" key="2">
    <citation type="journal article" date="2022" name="Mol. Ecol. Resour.">
        <title>The genomes of chicory, endive, great burdock and yacon provide insights into Asteraceae paleo-polyploidization history and plant inulin production.</title>
        <authorList>
            <person name="Fan W."/>
            <person name="Wang S."/>
            <person name="Wang H."/>
            <person name="Wang A."/>
            <person name="Jiang F."/>
            <person name="Liu H."/>
            <person name="Zhao H."/>
            <person name="Xu D."/>
            <person name="Zhang Y."/>
        </authorList>
    </citation>
    <scope>NUCLEOTIDE SEQUENCE [LARGE SCALE GENOMIC DNA]</scope>
    <source>
        <strain evidence="2">cv. Yunnan</strain>
        <tissue evidence="1">Leaves</tissue>
    </source>
</reference>
<dbReference type="Proteomes" id="UP001056120">
    <property type="component" value="Linkage Group LG01"/>
</dbReference>
<reference evidence="2" key="1">
    <citation type="journal article" date="2022" name="Mol. Ecol. Resour.">
        <title>The genomes of chicory, endive, great burdock and yacon provide insights into Asteraceae palaeo-polyploidization history and plant inulin production.</title>
        <authorList>
            <person name="Fan W."/>
            <person name="Wang S."/>
            <person name="Wang H."/>
            <person name="Wang A."/>
            <person name="Jiang F."/>
            <person name="Liu H."/>
            <person name="Zhao H."/>
            <person name="Xu D."/>
            <person name="Zhang Y."/>
        </authorList>
    </citation>
    <scope>NUCLEOTIDE SEQUENCE [LARGE SCALE GENOMIC DNA]</scope>
    <source>
        <strain evidence="2">cv. Yunnan</strain>
    </source>
</reference>
<evidence type="ECO:0000313" key="2">
    <source>
        <dbReference type="Proteomes" id="UP001056120"/>
    </source>
</evidence>
<accession>A0ACB9K2T9</accession>
<dbReference type="EMBL" id="CM042018">
    <property type="protein sequence ID" value="KAI3826567.1"/>
    <property type="molecule type" value="Genomic_DNA"/>
</dbReference>
<protein>
    <submittedName>
        <fullName evidence="1">Uncharacterized protein</fullName>
    </submittedName>
</protein>